<evidence type="ECO:0000313" key="1">
    <source>
        <dbReference type="EMBL" id="HIS37408.1"/>
    </source>
</evidence>
<name>A0A9D1F0P6_9BACT</name>
<keyword evidence="1" id="KW-0255">Endonuclease</keyword>
<organism evidence="1 2">
    <name type="scientific">Candidatus Scatousia excrementigallinarum</name>
    <dbReference type="NCBI Taxonomy" id="2840935"/>
    <lineage>
        <taxon>Bacteria</taxon>
        <taxon>Candidatus Scatousia</taxon>
    </lineage>
</organism>
<reference evidence="1" key="1">
    <citation type="submission" date="2020-10" db="EMBL/GenBank/DDBJ databases">
        <authorList>
            <person name="Gilroy R."/>
        </authorList>
    </citation>
    <scope>NUCLEOTIDE SEQUENCE</scope>
    <source>
        <strain evidence="1">6276</strain>
    </source>
</reference>
<reference evidence="1" key="2">
    <citation type="journal article" date="2021" name="PeerJ">
        <title>Extensive microbial diversity within the chicken gut microbiome revealed by metagenomics and culture.</title>
        <authorList>
            <person name="Gilroy R."/>
            <person name="Ravi A."/>
            <person name="Getino M."/>
            <person name="Pursley I."/>
            <person name="Horton D.L."/>
            <person name="Alikhan N.F."/>
            <person name="Baker D."/>
            <person name="Gharbi K."/>
            <person name="Hall N."/>
            <person name="Watson M."/>
            <person name="Adriaenssens E.M."/>
            <person name="Foster-Nyarko E."/>
            <person name="Jarju S."/>
            <person name="Secka A."/>
            <person name="Antonio M."/>
            <person name="Oren A."/>
            <person name="Chaudhuri R.R."/>
            <person name="La Ragione R."/>
            <person name="Hildebrand F."/>
            <person name="Pallen M.J."/>
        </authorList>
    </citation>
    <scope>NUCLEOTIDE SEQUENCE</scope>
    <source>
        <strain evidence="1">6276</strain>
    </source>
</reference>
<sequence>MPAYKSYCWSLGTTSFRMVEFNRKIEKQLELIREFWTKPDFADQQWSENEPLQIEYYNFLKESDFIEGEAQRKAKDAREKTSGLVDLGLLDDERRLTEAGNALLQIAANADFNTNNLLQIPADSFIYLKQLLKLYSPIDNGYVRPYIVLIMALNRLGKLSYDEFTYLLPLAINESKTEEIFTSIKSIRSGNGTIDETIIKVLMDMPNYQEALDILLNNAITEQLITEIGMNRKSRNYDKPYFKLYKALEAVIDTHSDDDAINLFNAVKAVSGKSSILWKQYLFNTANTKKVEKEGFATINVAAEIFNCATEAEFRTQFFKLLHMFKAKSTLSDYFDLNRRYFKTTDTVLFRDDEVTFDIIPNCFFKIAGEKLSELAFVPASNLPNNIALGSIVGEEIIENQIFAKVEELYGVQVRNLYDVRAFVDSERYERFNAMIDSRFTDENIIALMSAFEERRDSEIQAMVTNNADVPTIFEYVLAITWYKISGRKGKVLDYMNLSLDADLLPVTHAAGGHEDITYKYEATVDYPAHTLLLEATLANSTNQRRMEMEPVSRHLGDYLLSHTDEQAYCLFATTYLHVNVISDFRMRKSNPYYSVDGTRFVEGMKIIPLQTSEIKTIIEKKLTYSYLYHIFEAAYNSTTAPNLWYGYEIENKF</sequence>
<dbReference type="Pfam" id="PF09491">
    <property type="entry name" value="RE_AlwI"/>
    <property type="match status" value="1"/>
</dbReference>
<gene>
    <name evidence="1" type="ORF">IAC10_12435</name>
</gene>
<dbReference type="GO" id="GO:0004519">
    <property type="term" value="F:endonuclease activity"/>
    <property type="evidence" value="ECO:0007669"/>
    <property type="project" value="UniProtKB-KW"/>
</dbReference>
<dbReference type="AlphaFoldDB" id="A0A9D1F0P6"/>
<keyword evidence="1" id="KW-0378">Hydrolase</keyword>
<dbReference type="EMBL" id="DVIU01000253">
    <property type="protein sequence ID" value="HIS37408.1"/>
    <property type="molecule type" value="Genomic_DNA"/>
</dbReference>
<keyword evidence="1" id="KW-0540">Nuclease</keyword>
<dbReference type="Gene3D" id="3.40.91.50">
    <property type="match status" value="1"/>
</dbReference>
<evidence type="ECO:0000313" key="2">
    <source>
        <dbReference type="Proteomes" id="UP000823928"/>
    </source>
</evidence>
<protein>
    <submittedName>
        <fullName evidence="1">AlwI family type II restriction endonuclease</fullName>
    </submittedName>
</protein>
<proteinExistence type="predicted"/>
<comment type="caution">
    <text evidence="1">The sequence shown here is derived from an EMBL/GenBank/DDBJ whole genome shotgun (WGS) entry which is preliminary data.</text>
</comment>
<dbReference type="InterPro" id="IPR018573">
    <property type="entry name" value="Restrct_endonuc_II_AlwI"/>
</dbReference>
<accession>A0A9D1F0P6</accession>
<dbReference type="Proteomes" id="UP000823928">
    <property type="component" value="Unassembled WGS sequence"/>
</dbReference>